<gene>
    <name evidence="1" type="ORF">MM415A05189_0009</name>
</gene>
<reference evidence="1" key="1">
    <citation type="submission" date="2020-03" db="EMBL/GenBank/DDBJ databases">
        <title>The deep terrestrial virosphere.</title>
        <authorList>
            <person name="Holmfeldt K."/>
            <person name="Nilsson E."/>
            <person name="Simone D."/>
            <person name="Lopez-Fernandez M."/>
            <person name="Wu X."/>
            <person name="de Brujin I."/>
            <person name="Lundin D."/>
            <person name="Andersson A."/>
            <person name="Bertilsson S."/>
            <person name="Dopson M."/>
        </authorList>
    </citation>
    <scope>NUCLEOTIDE SEQUENCE</scope>
    <source>
        <strain evidence="1">MM415A05189</strain>
    </source>
</reference>
<proteinExistence type="predicted"/>
<organism evidence="1">
    <name type="scientific">viral metagenome</name>
    <dbReference type="NCBI Taxonomy" id="1070528"/>
    <lineage>
        <taxon>unclassified sequences</taxon>
        <taxon>metagenomes</taxon>
        <taxon>organismal metagenomes</taxon>
    </lineage>
</organism>
<dbReference type="AlphaFoldDB" id="A0A6M3JGI8"/>
<evidence type="ECO:0000313" key="1">
    <source>
        <dbReference type="EMBL" id="QJA69033.1"/>
    </source>
</evidence>
<evidence type="ECO:0008006" key="2">
    <source>
        <dbReference type="Google" id="ProtNLM"/>
    </source>
</evidence>
<protein>
    <recommendedName>
        <fullName evidence="2">Thiol oxidase</fullName>
    </recommendedName>
</protein>
<accession>A0A6M3JGI8</accession>
<name>A0A6M3JGI8_9ZZZZ</name>
<sequence length="88" mass="10434">MSATFEIDGYHVVLPHIQNVYPVEKELNYYHWGFKYLSQVFEYFSYQTKDEAEKIHNAFIKALNQYWKKHNQSFKKGAAKNAALLNSL</sequence>
<dbReference type="EMBL" id="MT141671">
    <property type="protein sequence ID" value="QJA69033.1"/>
    <property type="molecule type" value="Genomic_DNA"/>
</dbReference>